<gene>
    <name evidence="5" type="ORF">QR680_013669</name>
</gene>
<evidence type="ECO:0000256" key="3">
    <source>
        <dbReference type="ARBA" id="ARBA00022989"/>
    </source>
</evidence>
<dbReference type="Proteomes" id="UP001175271">
    <property type="component" value="Unassembled WGS sequence"/>
</dbReference>
<dbReference type="EMBL" id="JAUCMV010000002">
    <property type="protein sequence ID" value="KAK0418612.1"/>
    <property type="molecule type" value="Genomic_DNA"/>
</dbReference>
<name>A0AA39I698_9BILA</name>
<evidence type="ECO:0000256" key="2">
    <source>
        <dbReference type="ARBA" id="ARBA00022692"/>
    </source>
</evidence>
<dbReference type="PANTHER" id="PTHR15407:SF28">
    <property type="entry name" value="RIBITOL-5-PHOSPHATE TRANSFERASE FKTN"/>
    <property type="match status" value="1"/>
</dbReference>
<reference evidence="5" key="1">
    <citation type="submission" date="2023-06" db="EMBL/GenBank/DDBJ databases">
        <title>Genomic analysis of the entomopathogenic nematode Steinernema hermaphroditum.</title>
        <authorList>
            <person name="Schwarz E.M."/>
            <person name="Heppert J.K."/>
            <person name="Baniya A."/>
            <person name="Schwartz H.T."/>
            <person name="Tan C.-H."/>
            <person name="Antoshechkin I."/>
            <person name="Sternberg P.W."/>
            <person name="Goodrich-Blair H."/>
            <person name="Dillman A.R."/>
        </authorList>
    </citation>
    <scope>NUCLEOTIDE SEQUENCE</scope>
    <source>
        <strain evidence="5">PS9179</strain>
        <tissue evidence="5">Whole animal</tissue>
    </source>
</reference>
<sequence>MEGADVSIPSDISKFLWEFAKSKFIDCVGIDMSRSPFTSRVIPLKFIERATAIRDLMAGLRITPMLFAGSLLGWYRECSIITHTTDFDFAMSSSEYNANLLEKLKSFPKFELYWIMGTPSDRFEISVYADGIKIDLFALYSSPSSRHSFLGGFDLDNNEKFIFAYPEVKEVCTGDLLGRLMFVPCNVLELLKADYGDWTTDVQSSVFWWNASPKSFYNKTKITSEEAKKAVKCFLPEGCTR</sequence>
<keyword evidence="3" id="KW-1133">Transmembrane helix</keyword>
<dbReference type="InterPro" id="IPR009644">
    <property type="entry name" value="FKTN/MNN4/W02B3.4-1"/>
</dbReference>
<comment type="subcellular location">
    <subcellularLocation>
        <location evidence="1">Membrane</location>
        <topology evidence="1">Single-pass membrane protein</topology>
    </subcellularLocation>
</comment>
<evidence type="ECO:0008006" key="7">
    <source>
        <dbReference type="Google" id="ProtNLM"/>
    </source>
</evidence>
<protein>
    <recommendedName>
        <fullName evidence="7">Fukutin</fullName>
    </recommendedName>
</protein>
<organism evidence="5 6">
    <name type="scientific">Steinernema hermaphroditum</name>
    <dbReference type="NCBI Taxonomy" id="289476"/>
    <lineage>
        <taxon>Eukaryota</taxon>
        <taxon>Metazoa</taxon>
        <taxon>Ecdysozoa</taxon>
        <taxon>Nematoda</taxon>
        <taxon>Chromadorea</taxon>
        <taxon>Rhabditida</taxon>
        <taxon>Tylenchina</taxon>
        <taxon>Panagrolaimomorpha</taxon>
        <taxon>Strongyloidoidea</taxon>
        <taxon>Steinernematidae</taxon>
        <taxon>Steinernema</taxon>
    </lineage>
</organism>
<evidence type="ECO:0000256" key="4">
    <source>
        <dbReference type="ARBA" id="ARBA00023136"/>
    </source>
</evidence>
<keyword evidence="6" id="KW-1185">Reference proteome</keyword>
<proteinExistence type="predicted"/>
<dbReference type="PANTHER" id="PTHR15407">
    <property type="entry name" value="FUKUTIN-RELATED"/>
    <property type="match status" value="1"/>
</dbReference>
<evidence type="ECO:0000256" key="1">
    <source>
        <dbReference type="ARBA" id="ARBA00004167"/>
    </source>
</evidence>
<evidence type="ECO:0000313" key="6">
    <source>
        <dbReference type="Proteomes" id="UP001175271"/>
    </source>
</evidence>
<keyword evidence="2" id="KW-0812">Transmembrane</keyword>
<dbReference type="AlphaFoldDB" id="A0AA39I698"/>
<accession>A0AA39I698</accession>
<keyword evidence="4" id="KW-0472">Membrane</keyword>
<dbReference type="GO" id="GO:0016020">
    <property type="term" value="C:membrane"/>
    <property type="evidence" value="ECO:0007669"/>
    <property type="project" value="UniProtKB-SubCell"/>
</dbReference>
<evidence type="ECO:0000313" key="5">
    <source>
        <dbReference type="EMBL" id="KAK0418612.1"/>
    </source>
</evidence>
<comment type="caution">
    <text evidence="5">The sequence shown here is derived from an EMBL/GenBank/DDBJ whole genome shotgun (WGS) entry which is preliminary data.</text>
</comment>